<dbReference type="EMBL" id="JBHUEN010000043">
    <property type="protein sequence ID" value="MFD1882669.1"/>
    <property type="molecule type" value="Genomic_DNA"/>
</dbReference>
<name>A0ABW4R8V2_9RHOB</name>
<comment type="caution">
    <text evidence="3">The sequence shown here is derived from an EMBL/GenBank/DDBJ whole genome shotgun (WGS) entry which is preliminary data.</text>
</comment>
<dbReference type="RefSeq" id="WP_379143431.1">
    <property type="nucleotide sequence ID" value="NZ_JBHUEN010000043.1"/>
</dbReference>
<evidence type="ECO:0000256" key="1">
    <source>
        <dbReference type="SAM" id="Phobius"/>
    </source>
</evidence>
<dbReference type="InterPro" id="IPR012422">
    <property type="entry name" value="Cyt_c_oxidase_su4_bac-aa3"/>
</dbReference>
<organism evidence="3 4">
    <name type="scientific">Paracoccus pacificus</name>
    <dbReference type="NCBI Taxonomy" id="1463598"/>
    <lineage>
        <taxon>Bacteria</taxon>
        <taxon>Pseudomonadati</taxon>
        <taxon>Pseudomonadota</taxon>
        <taxon>Alphaproteobacteria</taxon>
        <taxon>Rhodobacterales</taxon>
        <taxon>Paracoccaceae</taxon>
        <taxon>Paracoccus</taxon>
    </lineage>
</organism>
<dbReference type="InterPro" id="IPR036596">
    <property type="entry name" value="Cyt-C_aa3_sf"/>
</dbReference>
<dbReference type="Gene3D" id="1.20.5.160">
    <property type="entry name" value="Bacterial aa3 type cytochrome c oxidase subunit IV"/>
    <property type="match status" value="1"/>
</dbReference>
<keyword evidence="1" id="KW-0472">Membrane</keyword>
<gene>
    <name evidence="3" type="ORF">ACFSCT_13175</name>
</gene>
<keyword evidence="4" id="KW-1185">Reference proteome</keyword>
<protein>
    <submittedName>
        <fullName evidence="3">Aa3-type cytochrome c oxidase subunit IV</fullName>
    </submittedName>
</protein>
<accession>A0ABW4R8V2</accession>
<dbReference type="Proteomes" id="UP001597213">
    <property type="component" value="Unassembled WGS sequence"/>
</dbReference>
<feature type="transmembrane region" description="Helical" evidence="1">
    <location>
        <begin position="30"/>
        <end position="51"/>
    </location>
</feature>
<keyword evidence="1" id="KW-1133">Transmembrane helix</keyword>
<evidence type="ECO:0000259" key="2">
    <source>
        <dbReference type="Pfam" id="PF07835"/>
    </source>
</evidence>
<keyword evidence="1" id="KW-0812">Transmembrane</keyword>
<proteinExistence type="predicted"/>
<dbReference type="Pfam" id="PF07835">
    <property type="entry name" value="COX4_pro_2"/>
    <property type="match status" value="1"/>
</dbReference>
<feature type="domain" description="Cytochrome c oxidase subunit IV bacterial aa3 type" evidence="2">
    <location>
        <begin position="13"/>
        <end position="52"/>
    </location>
</feature>
<sequence length="53" mass="6075">MATHHKDHAATDHTHGEMDIRAHERTFDGFVHMCMWVAIISFVILIFLALVNS</sequence>
<evidence type="ECO:0000313" key="3">
    <source>
        <dbReference type="EMBL" id="MFD1882669.1"/>
    </source>
</evidence>
<evidence type="ECO:0000313" key="4">
    <source>
        <dbReference type="Proteomes" id="UP001597213"/>
    </source>
</evidence>
<reference evidence="4" key="1">
    <citation type="journal article" date="2019" name="Int. J. Syst. Evol. Microbiol.">
        <title>The Global Catalogue of Microorganisms (GCM) 10K type strain sequencing project: providing services to taxonomists for standard genome sequencing and annotation.</title>
        <authorList>
            <consortium name="The Broad Institute Genomics Platform"/>
            <consortium name="The Broad Institute Genome Sequencing Center for Infectious Disease"/>
            <person name="Wu L."/>
            <person name="Ma J."/>
        </authorList>
    </citation>
    <scope>NUCLEOTIDE SEQUENCE [LARGE SCALE GENOMIC DNA]</scope>
    <source>
        <strain evidence="4">CCUG 56029</strain>
    </source>
</reference>
<dbReference type="SUPFAM" id="SSF81469">
    <property type="entry name" value="Bacterial aa3 type cytochrome c oxidase subunit IV"/>
    <property type="match status" value="1"/>
</dbReference>